<evidence type="ECO:0000313" key="1">
    <source>
        <dbReference type="EMBL" id="RCW62932.1"/>
    </source>
</evidence>
<evidence type="ECO:0000313" key="2">
    <source>
        <dbReference type="Proteomes" id="UP000253647"/>
    </source>
</evidence>
<accession>A0A368X4I3</accession>
<sequence>MGMPANAIKSASYTKDQVDAIVEVQIPKHALATRLAYESGVKASEIATLRPPLVRTLDPVGGYEEHLFAGRKDIVIYSVHPPKGVARQVSVSRSLAKKLELARLARPARVQVGEEETYCGYDIGYGHPWVHNFAEASDIALGFSHGTQGLRHAYIQERSLELTIAGYSHEDRVNIIALETGLLPISVERYAVVGRVPQARL</sequence>
<evidence type="ECO:0008006" key="3">
    <source>
        <dbReference type="Google" id="ProtNLM"/>
    </source>
</evidence>
<protein>
    <recommendedName>
        <fullName evidence="3">Integrase</fullName>
    </recommendedName>
</protein>
<comment type="caution">
    <text evidence="1">The sequence shown here is derived from an EMBL/GenBank/DDBJ whole genome shotgun (WGS) entry which is preliminary data.</text>
</comment>
<proteinExistence type="predicted"/>
<dbReference type="Proteomes" id="UP000253647">
    <property type="component" value="Unassembled WGS sequence"/>
</dbReference>
<gene>
    <name evidence="1" type="ORF">DET61_12054</name>
</gene>
<dbReference type="EMBL" id="QPJI01000020">
    <property type="protein sequence ID" value="RCW62932.1"/>
    <property type="molecule type" value="Genomic_DNA"/>
</dbReference>
<organism evidence="1 2">
    <name type="scientific">Marinobacter nauticus</name>
    <name type="common">Marinobacter hydrocarbonoclasticus</name>
    <name type="synonym">Marinobacter aquaeolei</name>
    <dbReference type="NCBI Taxonomy" id="2743"/>
    <lineage>
        <taxon>Bacteria</taxon>
        <taxon>Pseudomonadati</taxon>
        <taxon>Pseudomonadota</taxon>
        <taxon>Gammaproteobacteria</taxon>
        <taxon>Pseudomonadales</taxon>
        <taxon>Marinobacteraceae</taxon>
        <taxon>Marinobacter</taxon>
    </lineage>
</organism>
<reference evidence="1 2" key="1">
    <citation type="submission" date="2018-07" db="EMBL/GenBank/DDBJ databases">
        <title>Freshwater and sediment microbial communities from various areas in North America, analyzing microbe dynamics in response to fracking.</title>
        <authorList>
            <person name="Lamendella R."/>
        </authorList>
    </citation>
    <scope>NUCLEOTIDE SEQUENCE [LARGE SCALE GENOMIC DNA]</scope>
    <source>
        <strain evidence="1 2">105B</strain>
    </source>
</reference>
<dbReference type="AlphaFoldDB" id="A0A368X4I3"/>
<name>A0A368X4I3_MARNT</name>